<dbReference type="GO" id="GO:0016020">
    <property type="term" value="C:membrane"/>
    <property type="evidence" value="ECO:0007669"/>
    <property type="project" value="UniProtKB-SubCell"/>
</dbReference>
<comment type="subcellular location">
    <subcellularLocation>
        <location evidence="1">Membrane</location>
    </subcellularLocation>
</comment>
<keyword evidence="2" id="KW-0813">Transport</keyword>
<reference evidence="6" key="1">
    <citation type="journal article" date="2014" name="Front. Microbiol.">
        <title>High frequency of phylogenetically diverse reductive dehalogenase-homologous genes in deep subseafloor sedimentary metagenomes.</title>
        <authorList>
            <person name="Kawai M."/>
            <person name="Futagami T."/>
            <person name="Toyoda A."/>
            <person name="Takaki Y."/>
            <person name="Nishi S."/>
            <person name="Hori S."/>
            <person name="Arai W."/>
            <person name="Tsubouchi T."/>
            <person name="Morono Y."/>
            <person name="Uchiyama I."/>
            <person name="Ito T."/>
            <person name="Fujiyama A."/>
            <person name="Inagaki F."/>
            <person name="Takami H."/>
        </authorList>
    </citation>
    <scope>NUCLEOTIDE SEQUENCE</scope>
    <source>
        <strain evidence="6">Expedition CK06-06</strain>
    </source>
</reference>
<keyword evidence="4" id="KW-0472">Membrane</keyword>
<evidence type="ECO:0000256" key="4">
    <source>
        <dbReference type="ARBA" id="ARBA00023136"/>
    </source>
</evidence>
<protein>
    <recommendedName>
        <fullName evidence="5">ABC transporter domain-containing protein</fullName>
    </recommendedName>
</protein>
<dbReference type="AlphaFoldDB" id="X1RGT2"/>
<feature type="non-terminal residue" evidence="6">
    <location>
        <position position="131"/>
    </location>
</feature>
<dbReference type="SUPFAM" id="SSF52540">
    <property type="entry name" value="P-loop containing nucleoside triphosphate hydrolases"/>
    <property type="match status" value="1"/>
</dbReference>
<accession>X1RGT2</accession>
<dbReference type="PANTHER" id="PTHR43297">
    <property type="entry name" value="OLIGOPEPTIDE TRANSPORT ATP-BINDING PROTEIN APPD"/>
    <property type="match status" value="1"/>
</dbReference>
<organism evidence="6">
    <name type="scientific">marine sediment metagenome</name>
    <dbReference type="NCBI Taxonomy" id="412755"/>
    <lineage>
        <taxon>unclassified sequences</taxon>
        <taxon>metagenomes</taxon>
        <taxon>ecological metagenomes</taxon>
    </lineage>
</organism>
<evidence type="ECO:0000259" key="5">
    <source>
        <dbReference type="Pfam" id="PF00005"/>
    </source>
</evidence>
<keyword evidence="3" id="KW-1003">Cell membrane</keyword>
<dbReference type="InterPro" id="IPR050388">
    <property type="entry name" value="ABC_Ni/Peptide_Import"/>
</dbReference>
<gene>
    <name evidence="6" type="ORF">S06H3_63196</name>
</gene>
<name>X1RGT2_9ZZZZ</name>
<proteinExistence type="predicted"/>
<evidence type="ECO:0000256" key="2">
    <source>
        <dbReference type="ARBA" id="ARBA00022448"/>
    </source>
</evidence>
<feature type="domain" description="ABC transporter" evidence="5">
    <location>
        <begin position="24"/>
        <end position="119"/>
    </location>
</feature>
<evidence type="ECO:0000256" key="3">
    <source>
        <dbReference type="ARBA" id="ARBA00022475"/>
    </source>
</evidence>
<dbReference type="GO" id="GO:0005524">
    <property type="term" value="F:ATP binding"/>
    <property type="evidence" value="ECO:0007669"/>
    <property type="project" value="InterPro"/>
</dbReference>
<dbReference type="InterPro" id="IPR003439">
    <property type="entry name" value="ABC_transporter-like_ATP-bd"/>
</dbReference>
<sequence>MNILNIENLKTHFFTEAGVVKAVDDISFSVMKGSTLGLVGESGSGKSVTTQSVLRIVPKPGKIVSGKILFEDEDLLMKTEKEMLKFRGRKISLIFQDPTTSLNPLFTIGDQLADIVIEHNKLKKSDALEHV</sequence>
<dbReference type="GO" id="GO:0016887">
    <property type="term" value="F:ATP hydrolysis activity"/>
    <property type="evidence" value="ECO:0007669"/>
    <property type="project" value="InterPro"/>
</dbReference>
<dbReference type="InterPro" id="IPR027417">
    <property type="entry name" value="P-loop_NTPase"/>
</dbReference>
<dbReference type="Pfam" id="PF00005">
    <property type="entry name" value="ABC_tran"/>
    <property type="match status" value="1"/>
</dbReference>
<dbReference type="PANTHER" id="PTHR43297:SF2">
    <property type="entry name" value="DIPEPTIDE TRANSPORT ATP-BINDING PROTEIN DPPD"/>
    <property type="match status" value="1"/>
</dbReference>
<dbReference type="EMBL" id="BARV01041871">
    <property type="protein sequence ID" value="GAI54799.1"/>
    <property type="molecule type" value="Genomic_DNA"/>
</dbReference>
<comment type="caution">
    <text evidence="6">The sequence shown here is derived from an EMBL/GenBank/DDBJ whole genome shotgun (WGS) entry which is preliminary data.</text>
</comment>
<evidence type="ECO:0000256" key="1">
    <source>
        <dbReference type="ARBA" id="ARBA00004370"/>
    </source>
</evidence>
<evidence type="ECO:0000313" key="6">
    <source>
        <dbReference type="EMBL" id="GAI54799.1"/>
    </source>
</evidence>
<dbReference type="Gene3D" id="3.40.50.300">
    <property type="entry name" value="P-loop containing nucleotide triphosphate hydrolases"/>
    <property type="match status" value="1"/>
</dbReference>